<comment type="caution">
    <text evidence="2">The sequence shown here is derived from an EMBL/GenBank/DDBJ whole genome shotgun (WGS) entry which is preliminary data.</text>
</comment>
<evidence type="ECO:0000256" key="1">
    <source>
        <dbReference type="SAM" id="Phobius"/>
    </source>
</evidence>
<dbReference type="AlphaFoldDB" id="A0A327PFD4"/>
<feature type="transmembrane region" description="Helical" evidence="1">
    <location>
        <begin position="47"/>
        <end position="69"/>
    </location>
</feature>
<dbReference type="Proteomes" id="UP000249610">
    <property type="component" value="Unassembled WGS sequence"/>
</dbReference>
<feature type="transmembrane region" description="Helical" evidence="1">
    <location>
        <begin position="6"/>
        <end position="26"/>
    </location>
</feature>
<keyword evidence="1" id="KW-1133">Transmembrane helix</keyword>
<evidence type="ECO:0000313" key="2">
    <source>
        <dbReference type="EMBL" id="RAI90161.1"/>
    </source>
</evidence>
<dbReference type="EMBL" id="QLLK01000005">
    <property type="protein sequence ID" value="RAI90161.1"/>
    <property type="molecule type" value="Genomic_DNA"/>
</dbReference>
<sequence>METAASFALILTIYFLGCLALIQEVIRPRRQLIVEGNTKKGHWVTNYSKIIFMSFGISLFTTFLAYYLFLN</sequence>
<accession>A0A327PFD4</accession>
<keyword evidence="1" id="KW-0472">Membrane</keyword>
<name>A0A327PFD4_9BACT</name>
<protein>
    <submittedName>
        <fullName evidence="2">Uncharacterized protein</fullName>
    </submittedName>
</protein>
<gene>
    <name evidence="2" type="ORF">LV83_02170</name>
</gene>
<organism evidence="2 3">
    <name type="scientific">Algoriphagus yeomjeoni</name>
    <dbReference type="NCBI Taxonomy" id="291403"/>
    <lineage>
        <taxon>Bacteria</taxon>
        <taxon>Pseudomonadati</taxon>
        <taxon>Bacteroidota</taxon>
        <taxon>Cytophagia</taxon>
        <taxon>Cytophagales</taxon>
        <taxon>Cyclobacteriaceae</taxon>
        <taxon>Algoriphagus</taxon>
    </lineage>
</organism>
<keyword evidence="1" id="KW-0812">Transmembrane</keyword>
<proteinExistence type="predicted"/>
<reference evidence="2 3" key="1">
    <citation type="submission" date="2018-06" db="EMBL/GenBank/DDBJ databases">
        <title>Genomic Encyclopedia of Archaeal and Bacterial Type Strains, Phase II (KMG-II): from individual species to whole genera.</title>
        <authorList>
            <person name="Goeker M."/>
        </authorList>
    </citation>
    <scope>NUCLEOTIDE SEQUENCE [LARGE SCALE GENOMIC DNA]</scope>
    <source>
        <strain evidence="2 3">DSM 23446</strain>
    </source>
</reference>
<keyword evidence="3" id="KW-1185">Reference proteome</keyword>
<evidence type="ECO:0000313" key="3">
    <source>
        <dbReference type="Proteomes" id="UP000249610"/>
    </source>
</evidence>